<keyword evidence="4 8" id="KW-0812">Transmembrane</keyword>
<evidence type="ECO:0000256" key="8">
    <source>
        <dbReference type="SAM" id="Phobius"/>
    </source>
</evidence>
<keyword evidence="5" id="KW-0133">Cell shape</keyword>
<evidence type="ECO:0000256" key="3">
    <source>
        <dbReference type="ARBA" id="ARBA00022475"/>
    </source>
</evidence>
<evidence type="ECO:0000313" key="9">
    <source>
        <dbReference type="EMBL" id="HJB36828.1"/>
    </source>
</evidence>
<evidence type="ECO:0000256" key="5">
    <source>
        <dbReference type="ARBA" id="ARBA00022960"/>
    </source>
</evidence>
<comment type="similarity">
    <text evidence="2">Belongs to the MreD family.</text>
</comment>
<comment type="subcellular location">
    <subcellularLocation>
        <location evidence="1">Cell membrane</location>
        <topology evidence="1">Multi-pass membrane protein</topology>
    </subcellularLocation>
</comment>
<dbReference type="GO" id="GO:0005886">
    <property type="term" value="C:plasma membrane"/>
    <property type="evidence" value="ECO:0007669"/>
    <property type="project" value="UniProtKB-SubCell"/>
</dbReference>
<evidence type="ECO:0000256" key="4">
    <source>
        <dbReference type="ARBA" id="ARBA00022692"/>
    </source>
</evidence>
<name>A0A9D2RXW4_9FIRM</name>
<reference evidence="9" key="2">
    <citation type="submission" date="2021-04" db="EMBL/GenBank/DDBJ databases">
        <authorList>
            <person name="Gilroy R."/>
        </authorList>
    </citation>
    <scope>NUCLEOTIDE SEQUENCE</scope>
    <source>
        <strain evidence="9">ChiBcolR8-3208</strain>
    </source>
</reference>
<dbReference type="NCBIfam" id="TIGR03426">
    <property type="entry name" value="shape_MreD"/>
    <property type="match status" value="1"/>
</dbReference>
<evidence type="ECO:0000256" key="1">
    <source>
        <dbReference type="ARBA" id="ARBA00004651"/>
    </source>
</evidence>
<accession>A0A9D2RXW4</accession>
<organism evidence="9 10">
    <name type="scientific">Candidatus Acutalibacter ornithocaccae</name>
    <dbReference type="NCBI Taxonomy" id="2838416"/>
    <lineage>
        <taxon>Bacteria</taxon>
        <taxon>Bacillati</taxon>
        <taxon>Bacillota</taxon>
        <taxon>Clostridia</taxon>
        <taxon>Eubacteriales</taxon>
        <taxon>Acutalibacteraceae</taxon>
        <taxon>Acutalibacter</taxon>
    </lineage>
</organism>
<reference evidence="9" key="1">
    <citation type="journal article" date="2021" name="PeerJ">
        <title>Extensive microbial diversity within the chicken gut microbiome revealed by metagenomics and culture.</title>
        <authorList>
            <person name="Gilroy R."/>
            <person name="Ravi A."/>
            <person name="Getino M."/>
            <person name="Pursley I."/>
            <person name="Horton D.L."/>
            <person name="Alikhan N.F."/>
            <person name="Baker D."/>
            <person name="Gharbi K."/>
            <person name="Hall N."/>
            <person name="Watson M."/>
            <person name="Adriaenssens E.M."/>
            <person name="Foster-Nyarko E."/>
            <person name="Jarju S."/>
            <person name="Secka A."/>
            <person name="Antonio M."/>
            <person name="Oren A."/>
            <person name="Chaudhuri R.R."/>
            <person name="La Ragione R."/>
            <person name="Hildebrand F."/>
            <person name="Pallen M.J."/>
        </authorList>
    </citation>
    <scope>NUCLEOTIDE SEQUENCE</scope>
    <source>
        <strain evidence="9">ChiBcolR8-3208</strain>
    </source>
</reference>
<dbReference type="Proteomes" id="UP000824214">
    <property type="component" value="Unassembled WGS sequence"/>
</dbReference>
<dbReference type="GO" id="GO:0008360">
    <property type="term" value="P:regulation of cell shape"/>
    <property type="evidence" value="ECO:0007669"/>
    <property type="project" value="UniProtKB-KW"/>
</dbReference>
<keyword evidence="7 8" id="KW-0472">Membrane</keyword>
<feature type="transmembrane region" description="Helical" evidence="8">
    <location>
        <begin position="106"/>
        <end position="128"/>
    </location>
</feature>
<protein>
    <submittedName>
        <fullName evidence="9">Rod shape-determining protein MreD</fullName>
    </submittedName>
</protein>
<dbReference type="EMBL" id="DWXZ01000034">
    <property type="protein sequence ID" value="HJB36828.1"/>
    <property type="molecule type" value="Genomic_DNA"/>
</dbReference>
<dbReference type="InterPro" id="IPR007227">
    <property type="entry name" value="Cell_shape_determining_MreD"/>
</dbReference>
<feature type="transmembrane region" description="Helical" evidence="8">
    <location>
        <begin position="140"/>
        <end position="158"/>
    </location>
</feature>
<evidence type="ECO:0000256" key="2">
    <source>
        <dbReference type="ARBA" id="ARBA00007776"/>
    </source>
</evidence>
<keyword evidence="6 8" id="KW-1133">Transmembrane helix</keyword>
<gene>
    <name evidence="9" type="primary">mreD</name>
    <name evidence="9" type="ORF">H9942_02010</name>
</gene>
<comment type="caution">
    <text evidence="9">The sequence shown here is derived from an EMBL/GenBank/DDBJ whole genome shotgun (WGS) entry which is preliminary data.</text>
</comment>
<feature type="transmembrane region" description="Helical" evidence="8">
    <location>
        <begin position="79"/>
        <end position="99"/>
    </location>
</feature>
<evidence type="ECO:0000313" key="10">
    <source>
        <dbReference type="Proteomes" id="UP000824214"/>
    </source>
</evidence>
<keyword evidence="3" id="KW-1003">Cell membrane</keyword>
<evidence type="ECO:0000256" key="7">
    <source>
        <dbReference type="ARBA" id="ARBA00023136"/>
    </source>
</evidence>
<proteinExistence type="inferred from homology"/>
<sequence>MRVEWNKVIRYLAYTLELLVLFMLQETPGLLPPLFGARPVLLFPAVITIAMFETEIPALAFGVVGGLFCDFGLSGTLGFHALVLGVLCFFISLLVRVYLQSNIATALLTGIVGIGLTVCLQWFFLYFFRYSYPSYAFTHHYLPKYLYTLLFLPLVYFLNRGLSQALRPQEESRL</sequence>
<evidence type="ECO:0000256" key="6">
    <source>
        <dbReference type="ARBA" id="ARBA00022989"/>
    </source>
</evidence>
<dbReference type="AlphaFoldDB" id="A0A9D2RXW4"/>